<organism evidence="2">
    <name type="scientific">uncultured Caudovirales phage</name>
    <dbReference type="NCBI Taxonomy" id="2100421"/>
    <lineage>
        <taxon>Viruses</taxon>
        <taxon>Duplodnaviria</taxon>
        <taxon>Heunggongvirae</taxon>
        <taxon>Uroviricota</taxon>
        <taxon>Caudoviricetes</taxon>
        <taxon>Peduoviridae</taxon>
        <taxon>Maltschvirus</taxon>
        <taxon>Maltschvirus maltsch</taxon>
    </lineage>
</organism>
<reference evidence="2" key="1">
    <citation type="submission" date="2020-04" db="EMBL/GenBank/DDBJ databases">
        <authorList>
            <person name="Chiriac C."/>
            <person name="Salcher M."/>
            <person name="Ghai R."/>
            <person name="Kavagutti S V."/>
        </authorList>
    </citation>
    <scope>NUCLEOTIDE SEQUENCE</scope>
</reference>
<proteinExistence type="predicted"/>
<dbReference type="SUPFAM" id="SSF54060">
    <property type="entry name" value="His-Me finger endonucleases"/>
    <property type="match status" value="1"/>
</dbReference>
<evidence type="ECO:0000313" key="2">
    <source>
        <dbReference type="EMBL" id="CAB4136523.1"/>
    </source>
</evidence>
<dbReference type="EMBL" id="LR796319">
    <property type="protein sequence ID" value="CAB4136523.1"/>
    <property type="molecule type" value="Genomic_DNA"/>
</dbReference>
<dbReference type="SUPFAM" id="SSF54171">
    <property type="entry name" value="DNA-binding domain"/>
    <property type="match status" value="1"/>
</dbReference>
<evidence type="ECO:0000259" key="1">
    <source>
        <dbReference type="SMART" id="SM00507"/>
    </source>
</evidence>
<dbReference type="InterPro" id="IPR016177">
    <property type="entry name" value="DNA-bd_dom_sf"/>
</dbReference>
<dbReference type="Gene3D" id="3.30.730.10">
    <property type="entry name" value="AP2/ERF domain"/>
    <property type="match status" value="1"/>
</dbReference>
<dbReference type="InterPro" id="IPR044925">
    <property type="entry name" value="His-Me_finger_sf"/>
</dbReference>
<gene>
    <name evidence="2" type="ORF">UFOVP308_12</name>
</gene>
<dbReference type="GO" id="GO:0003677">
    <property type="term" value="F:DNA binding"/>
    <property type="evidence" value="ECO:0007669"/>
    <property type="project" value="InterPro"/>
</dbReference>
<name>A0A6J5LTP4_9CAUD</name>
<dbReference type="SMART" id="SM00507">
    <property type="entry name" value="HNHc"/>
    <property type="match status" value="1"/>
</dbReference>
<dbReference type="GO" id="GO:0003700">
    <property type="term" value="F:DNA-binding transcription factor activity"/>
    <property type="evidence" value="ECO:0007669"/>
    <property type="project" value="InterPro"/>
</dbReference>
<protein>
    <submittedName>
        <fullName evidence="2">HNH nuclease</fullName>
    </submittedName>
</protein>
<dbReference type="InterPro" id="IPR003615">
    <property type="entry name" value="HNH_nuc"/>
</dbReference>
<sequence>MITQELIKSLFDYDPNTGVFKRKVTVSNNAKAGQIINKTDFEGYLKVAINKKSFKVHRLIWIYVYGELPKDTVDHINGIRDDNRIENLRECTVAENLQNKKFFKNNTTGYKGVVKKGNKFAAQIGFNGKCKHLGYFFKAEDAHKAYCEAGIKFHTHNEHAKKSKEI</sequence>
<dbReference type="Pfam" id="PF13392">
    <property type="entry name" value="HNH_3"/>
    <property type="match status" value="1"/>
</dbReference>
<dbReference type="Gene3D" id="3.90.75.20">
    <property type="match status" value="1"/>
</dbReference>
<feature type="domain" description="HNH nuclease" evidence="1">
    <location>
        <begin position="50"/>
        <end position="97"/>
    </location>
</feature>
<accession>A0A6J5LTP4</accession>
<dbReference type="InterPro" id="IPR036955">
    <property type="entry name" value="AP2/ERF_dom_sf"/>
</dbReference>